<accession>A0A3N4JHF3</accession>
<evidence type="ECO:0000313" key="1">
    <source>
        <dbReference type="EMBL" id="RPA97696.1"/>
    </source>
</evidence>
<keyword evidence="2" id="KW-1185">Reference proteome</keyword>
<proteinExistence type="predicted"/>
<dbReference type="Proteomes" id="UP000276215">
    <property type="component" value="Unassembled WGS sequence"/>
</dbReference>
<organism evidence="1 2">
    <name type="scientific">Choiromyces venosus 120613-1</name>
    <dbReference type="NCBI Taxonomy" id="1336337"/>
    <lineage>
        <taxon>Eukaryota</taxon>
        <taxon>Fungi</taxon>
        <taxon>Dikarya</taxon>
        <taxon>Ascomycota</taxon>
        <taxon>Pezizomycotina</taxon>
        <taxon>Pezizomycetes</taxon>
        <taxon>Pezizales</taxon>
        <taxon>Tuberaceae</taxon>
        <taxon>Choiromyces</taxon>
    </lineage>
</organism>
<gene>
    <name evidence="1" type="ORF">L873DRAFT_1104647</name>
</gene>
<protein>
    <submittedName>
        <fullName evidence="1">Uncharacterized protein</fullName>
    </submittedName>
</protein>
<sequence>MSPPDLPSFAAKKNSCHQSPKVACLGVSQGFRICVTTPRLPGYAGQKFRGVGGDFWGSKPFPTKWEGEDTPRIGIAWGLPRTYDDCLGEIKNSTPRSYVPNGGSGSLKRASGTIAKKNERLSESCSCLYWAVSIRKVWTRASRGSSNRKL</sequence>
<dbReference type="EMBL" id="ML120402">
    <property type="protein sequence ID" value="RPA97696.1"/>
    <property type="molecule type" value="Genomic_DNA"/>
</dbReference>
<dbReference type="AlphaFoldDB" id="A0A3N4JHF3"/>
<evidence type="ECO:0000313" key="2">
    <source>
        <dbReference type="Proteomes" id="UP000276215"/>
    </source>
</evidence>
<reference evidence="1 2" key="1">
    <citation type="journal article" date="2018" name="Nat. Ecol. Evol.">
        <title>Pezizomycetes genomes reveal the molecular basis of ectomycorrhizal truffle lifestyle.</title>
        <authorList>
            <person name="Murat C."/>
            <person name="Payen T."/>
            <person name="Noel B."/>
            <person name="Kuo A."/>
            <person name="Morin E."/>
            <person name="Chen J."/>
            <person name="Kohler A."/>
            <person name="Krizsan K."/>
            <person name="Balestrini R."/>
            <person name="Da Silva C."/>
            <person name="Montanini B."/>
            <person name="Hainaut M."/>
            <person name="Levati E."/>
            <person name="Barry K.W."/>
            <person name="Belfiori B."/>
            <person name="Cichocki N."/>
            <person name="Clum A."/>
            <person name="Dockter R.B."/>
            <person name="Fauchery L."/>
            <person name="Guy J."/>
            <person name="Iotti M."/>
            <person name="Le Tacon F."/>
            <person name="Lindquist E.A."/>
            <person name="Lipzen A."/>
            <person name="Malagnac F."/>
            <person name="Mello A."/>
            <person name="Molinier V."/>
            <person name="Miyauchi S."/>
            <person name="Poulain J."/>
            <person name="Riccioni C."/>
            <person name="Rubini A."/>
            <person name="Sitrit Y."/>
            <person name="Splivallo R."/>
            <person name="Traeger S."/>
            <person name="Wang M."/>
            <person name="Zifcakova L."/>
            <person name="Wipf D."/>
            <person name="Zambonelli A."/>
            <person name="Paolocci F."/>
            <person name="Nowrousian M."/>
            <person name="Ottonello S."/>
            <person name="Baldrian P."/>
            <person name="Spatafora J.W."/>
            <person name="Henrissat B."/>
            <person name="Nagy L.G."/>
            <person name="Aury J.M."/>
            <person name="Wincker P."/>
            <person name="Grigoriev I.V."/>
            <person name="Bonfante P."/>
            <person name="Martin F.M."/>
        </authorList>
    </citation>
    <scope>NUCLEOTIDE SEQUENCE [LARGE SCALE GENOMIC DNA]</scope>
    <source>
        <strain evidence="1 2">120613-1</strain>
    </source>
</reference>
<name>A0A3N4JHF3_9PEZI</name>